<evidence type="ECO:0000256" key="4">
    <source>
        <dbReference type="ARBA" id="ARBA00022528"/>
    </source>
</evidence>
<proteinExistence type="inferred from homology"/>
<dbReference type="PANTHER" id="PTHR46132">
    <property type="entry name" value="DIGALACTOSYLDIACYLGLYCEROL SYNTHASE 2, CHLOROPLASTIC"/>
    <property type="match status" value="1"/>
</dbReference>
<dbReference type="InterPro" id="IPR044525">
    <property type="entry name" value="DGDG1/2"/>
</dbReference>
<protein>
    <submittedName>
        <fullName evidence="9">Uncharacterized protein</fullName>
    </submittedName>
</protein>
<keyword evidence="8" id="KW-1133">Transmembrane helix</keyword>
<feature type="non-terminal residue" evidence="9">
    <location>
        <position position="1"/>
    </location>
</feature>
<dbReference type="AlphaFoldDB" id="A0ABD3AG37"/>
<keyword evidence="4" id="KW-0150">Chloroplast</keyword>
<dbReference type="GO" id="GO:0016020">
    <property type="term" value="C:membrane"/>
    <property type="evidence" value="ECO:0007669"/>
    <property type="project" value="UniProtKB-SubCell"/>
</dbReference>
<evidence type="ECO:0000256" key="7">
    <source>
        <dbReference type="ARBA" id="ARBA00023136"/>
    </source>
</evidence>
<dbReference type="EMBL" id="JBJUIK010000004">
    <property type="protein sequence ID" value="KAL3530712.1"/>
    <property type="molecule type" value="Genomic_DNA"/>
</dbReference>
<keyword evidence="10" id="KW-1185">Reference proteome</keyword>
<keyword evidence="8" id="KW-0812">Transmembrane</keyword>
<comment type="similarity">
    <text evidence="3">Belongs to the glycosyltransferase group 1 family. Glycosyltransferase 4 subfamily.</text>
</comment>
<evidence type="ECO:0000256" key="5">
    <source>
        <dbReference type="ARBA" id="ARBA00022640"/>
    </source>
</evidence>
<accession>A0ABD3AG37</accession>
<dbReference type="GO" id="GO:0009507">
    <property type="term" value="C:chloroplast"/>
    <property type="evidence" value="ECO:0007669"/>
    <property type="project" value="UniProtKB-SubCell"/>
</dbReference>
<evidence type="ECO:0000313" key="10">
    <source>
        <dbReference type="Proteomes" id="UP001630127"/>
    </source>
</evidence>
<evidence type="ECO:0000313" key="9">
    <source>
        <dbReference type="EMBL" id="KAL3530712.1"/>
    </source>
</evidence>
<keyword evidence="5" id="KW-0934">Plastid</keyword>
<evidence type="ECO:0000256" key="8">
    <source>
        <dbReference type="SAM" id="Phobius"/>
    </source>
</evidence>
<evidence type="ECO:0000256" key="3">
    <source>
        <dbReference type="ARBA" id="ARBA00009481"/>
    </source>
</evidence>
<gene>
    <name evidence="9" type="ORF">ACH5RR_010034</name>
</gene>
<evidence type="ECO:0000256" key="6">
    <source>
        <dbReference type="ARBA" id="ARBA00022679"/>
    </source>
</evidence>
<name>A0ABD3AG37_9GENT</name>
<keyword evidence="6" id="KW-0808">Transferase</keyword>
<dbReference type="GO" id="GO:0016740">
    <property type="term" value="F:transferase activity"/>
    <property type="evidence" value="ECO:0007669"/>
    <property type="project" value="UniProtKB-KW"/>
</dbReference>
<sequence>GFRHFGIDLNYYFSGLPRNLQFFLFFFTGFFNTFYASHRRLSSVVNEEILQKFCALQQDMGSNNSTYTDLNQEEPAAGLGGPISEHYVLGSRGALVELWFVEKWLHNTIATFVKVSPALRDAIWTSLDQYDRPVVVGPQVGNSVQPMSTQVYDLQFELTEIEARREKYPSIISFFSLLNTLIADERDVSGRRRRFIGIFRFIKRSCVWTISIESLFISLILTMYDIKDEDIVSFNSSQHSSVGPLEFSLDKRSILALGDITEVIPDAEADIAILEEPEHLTWYHHGK</sequence>
<reference evidence="9 10" key="1">
    <citation type="submission" date="2024-11" db="EMBL/GenBank/DDBJ databases">
        <title>A near-complete genome assembly of Cinchona calisaya.</title>
        <authorList>
            <person name="Lian D.C."/>
            <person name="Zhao X.W."/>
            <person name="Wei L."/>
        </authorList>
    </citation>
    <scope>NUCLEOTIDE SEQUENCE [LARGE SCALE GENOMIC DNA]</scope>
    <source>
        <tissue evidence="9">Nenye</tissue>
    </source>
</reference>
<organism evidence="9 10">
    <name type="scientific">Cinchona calisaya</name>
    <dbReference type="NCBI Taxonomy" id="153742"/>
    <lineage>
        <taxon>Eukaryota</taxon>
        <taxon>Viridiplantae</taxon>
        <taxon>Streptophyta</taxon>
        <taxon>Embryophyta</taxon>
        <taxon>Tracheophyta</taxon>
        <taxon>Spermatophyta</taxon>
        <taxon>Magnoliopsida</taxon>
        <taxon>eudicotyledons</taxon>
        <taxon>Gunneridae</taxon>
        <taxon>Pentapetalae</taxon>
        <taxon>asterids</taxon>
        <taxon>lamiids</taxon>
        <taxon>Gentianales</taxon>
        <taxon>Rubiaceae</taxon>
        <taxon>Cinchonoideae</taxon>
        <taxon>Cinchoneae</taxon>
        <taxon>Cinchona</taxon>
    </lineage>
</organism>
<comment type="caution">
    <text evidence="9">The sequence shown here is derived from an EMBL/GenBank/DDBJ whole genome shotgun (WGS) entry which is preliminary data.</text>
</comment>
<evidence type="ECO:0000256" key="1">
    <source>
        <dbReference type="ARBA" id="ARBA00004229"/>
    </source>
</evidence>
<evidence type="ECO:0000256" key="2">
    <source>
        <dbReference type="ARBA" id="ARBA00004370"/>
    </source>
</evidence>
<feature type="transmembrane region" description="Helical" evidence="8">
    <location>
        <begin position="201"/>
        <end position="224"/>
    </location>
</feature>
<dbReference type="Proteomes" id="UP001630127">
    <property type="component" value="Unassembled WGS sequence"/>
</dbReference>
<keyword evidence="7 8" id="KW-0472">Membrane</keyword>
<dbReference type="PANTHER" id="PTHR46132:SF1">
    <property type="entry name" value="DIGALACTOSYLDIACYLGLYCEROL SYNTHASE 2, CHLOROPLASTIC"/>
    <property type="match status" value="1"/>
</dbReference>
<comment type="subcellular location">
    <subcellularLocation>
        <location evidence="2">Membrane</location>
    </subcellularLocation>
    <subcellularLocation>
        <location evidence="1">Plastid</location>
        <location evidence="1">Chloroplast</location>
    </subcellularLocation>
</comment>
<feature type="transmembrane region" description="Helical" evidence="8">
    <location>
        <begin position="20"/>
        <end position="37"/>
    </location>
</feature>